<evidence type="ECO:0008006" key="3">
    <source>
        <dbReference type="Google" id="ProtNLM"/>
    </source>
</evidence>
<reference evidence="1 2" key="1">
    <citation type="journal article" date="2012" name="Nat. Biotechnol.">
        <title>Draft genome sequence of pigeonpea (Cajanus cajan), an orphan legume crop of resource-poor farmers.</title>
        <authorList>
            <person name="Varshney R.K."/>
            <person name="Chen W."/>
            <person name="Li Y."/>
            <person name="Bharti A.K."/>
            <person name="Saxena R.K."/>
            <person name="Schlueter J.A."/>
            <person name="Donoghue M.T."/>
            <person name="Azam S."/>
            <person name="Fan G."/>
            <person name="Whaley A.M."/>
            <person name="Farmer A.D."/>
            <person name="Sheridan J."/>
            <person name="Iwata A."/>
            <person name="Tuteja R."/>
            <person name="Penmetsa R.V."/>
            <person name="Wu W."/>
            <person name="Upadhyaya H.D."/>
            <person name="Yang S.P."/>
            <person name="Shah T."/>
            <person name="Saxena K.B."/>
            <person name="Michael T."/>
            <person name="McCombie W.R."/>
            <person name="Yang B."/>
            <person name="Zhang G."/>
            <person name="Yang H."/>
            <person name="Wang J."/>
            <person name="Spillane C."/>
            <person name="Cook D.R."/>
            <person name="May G.D."/>
            <person name="Xu X."/>
            <person name="Jackson S.A."/>
        </authorList>
    </citation>
    <scope>NUCLEOTIDE SEQUENCE [LARGE SCALE GENOMIC DNA]</scope>
    <source>
        <strain evidence="2">cv. Asha</strain>
    </source>
</reference>
<dbReference type="PANTHER" id="PTHR11439:SF470">
    <property type="entry name" value="CYSTEINE-RICH RLK (RECEPTOR-LIKE PROTEIN KINASE) 8"/>
    <property type="match status" value="1"/>
</dbReference>
<name>A0A151TYE8_CAJCA</name>
<proteinExistence type="predicted"/>
<dbReference type="Proteomes" id="UP000075243">
    <property type="component" value="Chromosome 2"/>
</dbReference>
<dbReference type="Gramene" id="C.cajan_04555.t">
    <property type="protein sequence ID" value="C.cajan_04555.t.cds1"/>
    <property type="gene ID" value="C.cajan_04555"/>
</dbReference>
<evidence type="ECO:0000313" key="2">
    <source>
        <dbReference type="Proteomes" id="UP000075243"/>
    </source>
</evidence>
<dbReference type="PANTHER" id="PTHR11439">
    <property type="entry name" value="GAG-POL-RELATED RETROTRANSPOSON"/>
    <property type="match status" value="1"/>
</dbReference>
<dbReference type="EMBL" id="CM003604">
    <property type="protein sequence ID" value="KYP72089.1"/>
    <property type="molecule type" value="Genomic_DNA"/>
</dbReference>
<dbReference type="OMA" id="MHQQKEV"/>
<keyword evidence="2" id="KW-1185">Reference proteome</keyword>
<dbReference type="CDD" id="cd09272">
    <property type="entry name" value="RNase_HI_RT_Ty1"/>
    <property type="match status" value="1"/>
</dbReference>
<gene>
    <name evidence="1" type="ORF">KK1_004670</name>
</gene>
<dbReference type="AlphaFoldDB" id="A0A151TYE8"/>
<protein>
    <recommendedName>
        <fullName evidence="3">Mitochondrial protein</fullName>
    </recommendedName>
</protein>
<accession>A0A151TYE8</accession>
<organism evidence="1 2">
    <name type="scientific">Cajanus cajan</name>
    <name type="common">Pigeon pea</name>
    <name type="synonym">Cajanus indicus</name>
    <dbReference type="NCBI Taxonomy" id="3821"/>
    <lineage>
        <taxon>Eukaryota</taxon>
        <taxon>Viridiplantae</taxon>
        <taxon>Streptophyta</taxon>
        <taxon>Embryophyta</taxon>
        <taxon>Tracheophyta</taxon>
        <taxon>Spermatophyta</taxon>
        <taxon>Magnoliopsida</taxon>
        <taxon>eudicotyledons</taxon>
        <taxon>Gunneridae</taxon>
        <taxon>Pentapetalae</taxon>
        <taxon>rosids</taxon>
        <taxon>fabids</taxon>
        <taxon>Fabales</taxon>
        <taxon>Fabaceae</taxon>
        <taxon>Papilionoideae</taxon>
        <taxon>50 kb inversion clade</taxon>
        <taxon>NPAAA clade</taxon>
        <taxon>indigoferoid/millettioid clade</taxon>
        <taxon>Phaseoleae</taxon>
        <taxon>Cajanus</taxon>
    </lineage>
</organism>
<evidence type="ECO:0000313" key="1">
    <source>
        <dbReference type="EMBL" id="KYP72089.1"/>
    </source>
</evidence>
<sequence length="86" mass="9944">MHDSRERHMQAVDKILKYLKSSPGKGLLFKKEDMMTMKIYTDADYASSIIDRKSTSGYCTFLGDNLVTWRSKKQDRISRSSAKAEF</sequence>